<comment type="catalytic activity">
    <reaction evidence="6">
        <text>(R)-4'-phospho-S-sulfopantetheine + H2O = (R)-S-sulfopantetheine + phosphate</text>
        <dbReference type="Rhea" id="RHEA:68340"/>
        <dbReference type="ChEBI" id="CHEBI:15377"/>
        <dbReference type="ChEBI" id="CHEBI:43474"/>
        <dbReference type="ChEBI" id="CHEBI:177302"/>
        <dbReference type="ChEBI" id="CHEBI:177303"/>
    </reaction>
    <physiologicalReaction direction="left-to-right" evidence="6">
        <dbReference type="Rhea" id="RHEA:68341"/>
    </physiologicalReaction>
</comment>
<feature type="domain" description="Damage-control phosphatase ARMT1-like metal-binding" evidence="9">
    <location>
        <begin position="17"/>
        <end position="247"/>
    </location>
</feature>
<dbReference type="PANTHER" id="PTHR12280">
    <property type="entry name" value="PANTOTHENATE KINASE"/>
    <property type="match status" value="1"/>
</dbReference>
<evidence type="ECO:0000259" key="9">
    <source>
        <dbReference type="Pfam" id="PF01937"/>
    </source>
</evidence>
<comment type="subunit">
    <text evidence="2">Homodimer. Interacts with PKM.</text>
</comment>
<dbReference type="GO" id="GO:0015937">
    <property type="term" value="P:coenzyme A biosynthetic process"/>
    <property type="evidence" value="ECO:0007669"/>
    <property type="project" value="InterPro"/>
</dbReference>
<evidence type="ECO:0000313" key="10">
    <source>
        <dbReference type="EMBL" id="VDM75007.1"/>
    </source>
</evidence>
<comment type="cofactor">
    <cofactor evidence="1">
        <name>Ni(2+)</name>
        <dbReference type="ChEBI" id="CHEBI:49786"/>
    </cofactor>
</comment>
<keyword evidence="4" id="KW-0533">Nickel</keyword>
<proteinExistence type="predicted"/>
<evidence type="ECO:0000256" key="3">
    <source>
        <dbReference type="ARBA" id="ARBA00019490"/>
    </source>
</evidence>
<evidence type="ECO:0000256" key="4">
    <source>
        <dbReference type="ARBA" id="ARBA00022596"/>
    </source>
</evidence>
<protein>
    <recommendedName>
        <fullName evidence="3">4'-phosphopantetheine phosphatase</fullName>
    </recommendedName>
    <alternativeName>
        <fullName evidence="7">Inactive pantothenic acid kinase 4</fullName>
    </alternativeName>
</protein>
<keyword evidence="11" id="KW-1185">Reference proteome</keyword>
<dbReference type="EMBL" id="UYYB01094829">
    <property type="protein sequence ID" value="VDM75007.1"/>
    <property type="molecule type" value="Genomic_DNA"/>
</dbReference>
<dbReference type="SUPFAM" id="SSF111321">
    <property type="entry name" value="AF1104-like"/>
    <property type="match status" value="1"/>
</dbReference>
<dbReference type="Pfam" id="PF01937">
    <property type="entry name" value="ARMT1-like_dom"/>
    <property type="match status" value="1"/>
</dbReference>
<sequence length="267" mass="30079">MINGSVFSAYGNSNILDSSERLFRVAKGLLAGNVFDWGAQKVVEMMESEEGLPFDVAVTSIPACRYLLDPFVIAFLIVDLLERPWLIDSYDEFKTTLNSKSYNCAAIFVDNSGADFVLGVIPFARELLKRGTKVIIVSNLSPALNDLTYSEMMAMIPLLRKADVLLRDAIDRERLMFEHSGQGSPCLDLRRVHSALNRRVLEEQVDLVVIEGMGRALHTNLHAHFVCDSLKVAVIKTQWLADRMGGEIFSVVFKFERAFYFDYLLLL</sequence>
<dbReference type="Gene3D" id="3.40.50.10880">
    <property type="entry name" value="Uncharacterised protein PF01937, DUF89, domain 3"/>
    <property type="match status" value="1"/>
</dbReference>
<organism evidence="10 11">
    <name type="scientific">Strongylus vulgaris</name>
    <name type="common">Blood worm</name>
    <dbReference type="NCBI Taxonomy" id="40348"/>
    <lineage>
        <taxon>Eukaryota</taxon>
        <taxon>Metazoa</taxon>
        <taxon>Ecdysozoa</taxon>
        <taxon>Nematoda</taxon>
        <taxon>Chromadorea</taxon>
        <taxon>Rhabditida</taxon>
        <taxon>Rhabditina</taxon>
        <taxon>Rhabditomorpha</taxon>
        <taxon>Strongyloidea</taxon>
        <taxon>Strongylidae</taxon>
        <taxon>Strongylus</taxon>
    </lineage>
</organism>
<evidence type="ECO:0000256" key="2">
    <source>
        <dbReference type="ARBA" id="ARBA00011388"/>
    </source>
</evidence>
<dbReference type="GO" id="GO:0005829">
    <property type="term" value="C:cytosol"/>
    <property type="evidence" value="ECO:0007669"/>
    <property type="project" value="TreeGrafter"/>
</dbReference>
<gene>
    <name evidence="10" type="ORF">SVUK_LOCUS10005</name>
</gene>
<dbReference type="Proteomes" id="UP000270094">
    <property type="component" value="Unassembled WGS sequence"/>
</dbReference>
<evidence type="ECO:0000256" key="7">
    <source>
        <dbReference type="ARBA" id="ARBA00032948"/>
    </source>
</evidence>
<reference evidence="10 11" key="1">
    <citation type="submission" date="2018-11" db="EMBL/GenBank/DDBJ databases">
        <authorList>
            <consortium name="Pathogen Informatics"/>
        </authorList>
    </citation>
    <scope>NUCLEOTIDE SEQUENCE [LARGE SCALE GENOMIC DNA]</scope>
</reference>
<evidence type="ECO:0000256" key="8">
    <source>
        <dbReference type="ARBA" id="ARBA00046055"/>
    </source>
</evidence>
<name>A0A3P7JG03_STRVU</name>
<evidence type="ECO:0000256" key="1">
    <source>
        <dbReference type="ARBA" id="ARBA00001967"/>
    </source>
</evidence>
<evidence type="ECO:0000256" key="6">
    <source>
        <dbReference type="ARBA" id="ARBA00029347"/>
    </source>
</evidence>
<dbReference type="InterPro" id="IPR036075">
    <property type="entry name" value="ARMT-1-like_metal-bd_sf"/>
</dbReference>
<dbReference type="OrthoDB" id="498611at2759"/>
<dbReference type="GO" id="GO:0004594">
    <property type="term" value="F:pantothenate kinase activity"/>
    <property type="evidence" value="ECO:0007669"/>
    <property type="project" value="TreeGrafter"/>
</dbReference>
<dbReference type="GO" id="GO:0005524">
    <property type="term" value="F:ATP binding"/>
    <property type="evidence" value="ECO:0007669"/>
    <property type="project" value="InterPro"/>
</dbReference>
<dbReference type="FunFam" id="3.40.50.10880:FF:000001">
    <property type="entry name" value="Pantothenate kinase 4"/>
    <property type="match status" value="1"/>
</dbReference>
<keyword evidence="5" id="KW-0944">Nitration</keyword>
<accession>A0A3P7JG03</accession>
<dbReference type="InterPro" id="IPR002791">
    <property type="entry name" value="ARMT1-like_metal-bd"/>
</dbReference>
<evidence type="ECO:0000313" key="11">
    <source>
        <dbReference type="Proteomes" id="UP000270094"/>
    </source>
</evidence>
<dbReference type="GO" id="GO:0005634">
    <property type="term" value="C:nucleus"/>
    <property type="evidence" value="ECO:0007669"/>
    <property type="project" value="TreeGrafter"/>
</dbReference>
<dbReference type="PANTHER" id="PTHR12280:SF35">
    <property type="entry name" value="4'-PHOSPHOPANTETHEINE PHOSPHATASE"/>
    <property type="match status" value="1"/>
</dbReference>
<dbReference type="InterPro" id="IPR004567">
    <property type="entry name" value="Type_II_PanK"/>
</dbReference>
<dbReference type="AlphaFoldDB" id="A0A3P7JG03"/>
<comment type="function">
    <text evidence="8">Phosphatase which shows a preference for 4'-phosphopantetheine and its oxidatively damaged forms (sulfonate or S-sulfonate), providing strong indirect evidence that the phosphatase activity pre-empts damage in the coenzyme A (CoA) pathway. Hydrolyzing excess 4'-phosphopantetheine could constitute a directed overflow mechanism to prevent its oxidation to the S-sulfonate, sulfonate, or other forms. Hydrolyzing 4'-phosphopantetheine sulfonate or S-sulfonate would forestall their conversion to inactive forms of CoA and acyl carrier protein. May play a role in the physiological regulation of CoA intracellular levels.</text>
</comment>
<evidence type="ECO:0000256" key="5">
    <source>
        <dbReference type="ARBA" id="ARBA00023074"/>
    </source>
</evidence>